<reference evidence="5" key="1">
    <citation type="submission" date="2022-12" db="EMBL/GenBank/DDBJ databases">
        <authorList>
            <person name="Petersen C."/>
        </authorList>
    </citation>
    <scope>NUCLEOTIDE SEQUENCE</scope>
    <source>
        <strain evidence="5">IBT 16125</strain>
    </source>
</reference>
<dbReference type="GO" id="GO:0016491">
    <property type="term" value="F:oxidoreductase activity"/>
    <property type="evidence" value="ECO:0007669"/>
    <property type="project" value="UniProtKB-KW"/>
</dbReference>
<organism evidence="5 6">
    <name type="scientific">Penicillium daleae</name>
    <dbReference type="NCBI Taxonomy" id="63821"/>
    <lineage>
        <taxon>Eukaryota</taxon>
        <taxon>Fungi</taxon>
        <taxon>Dikarya</taxon>
        <taxon>Ascomycota</taxon>
        <taxon>Pezizomycotina</taxon>
        <taxon>Eurotiomycetes</taxon>
        <taxon>Eurotiomycetidae</taxon>
        <taxon>Eurotiales</taxon>
        <taxon>Aspergillaceae</taxon>
        <taxon>Penicillium</taxon>
    </lineage>
</organism>
<dbReference type="PRINTS" id="PR00080">
    <property type="entry name" value="SDRFAMILY"/>
</dbReference>
<dbReference type="InterPro" id="IPR036291">
    <property type="entry name" value="NAD(P)-bd_dom_sf"/>
</dbReference>
<keyword evidence="2" id="KW-0521">NADP</keyword>
<gene>
    <name evidence="5" type="ORF">N7458_005891</name>
</gene>
<dbReference type="InterPro" id="IPR051911">
    <property type="entry name" value="SDR_oxidoreductase"/>
</dbReference>
<sequence length="289" mass="31155">MSDPLKQTWLITGASSGLGKSLALEALAKGHAVLGTTREVQSAQQTFPEFEQNGGTWIALDPGSIDAYDQAVQISENYEIDVVVNNAGYAFIGGVEDTSEDEVRAQMEVNFYGPLRIIRALLPRIRAKRSGSIVLMSSGAGFIARPARGTYSASKFAIEAIHESLSHEVETFGIRVLIVEPGAFRTPFSSRIITPAQHQGNGGFSQGYQGTAVEQMVRGMSNSTEFMNLVKGDPRKAARAILTAVEGGHEYLRLPLGADCVMALENKIGSLQRDLDLTREMASSTSVED</sequence>
<evidence type="ECO:0000256" key="1">
    <source>
        <dbReference type="ARBA" id="ARBA00006484"/>
    </source>
</evidence>
<dbReference type="PANTHER" id="PTHR43976">
    <property type="entry name" value="SHORT CHAIN DEHYDROGENASE"/>
    <property type="match status" value="1"/>
</dbReference>
<evidence type="ECO:0000256" key="3">
    <source>
        <dbReference type="ARBA" id="ARBA00023002"/>
    </source>
</evidence>
<proteinExistence type="inferred from homology"/>
<evidence type="ECO:0000256" key="2">
    <source>
        <dbReference type="ARBA" id="ARBA00022857"/>
    </source>
</evidence>
<dbReference type="PROSITE" id="PS00061">
    <property type="entry name" value="ADH_SHORT"/>
    <property type="match status" value="1"/>
</dbReference>
<dbReference type="Gene3D" id="3.40.50.720">
    <property type="entry name" value="NAD(P)-binding Rossmann-like Domain"/>
    <property type="match status" value="1"/>
</dbReference>
<dbReference type="EMBL" id="JAPVEA010000006">
    <property type="protein sequence ID" value="KAJ5449442.1"/>
    <property type="molecule type" value="Genomic_DNA"/>
</dbReference>
<keyword evidence="6" id="KW-1185">Reference proteome</keyword>
<evidence type="ECO:0000313" key="6">
    <source>
        <dbReference type="Proteomes" id="UP001213681"/>
    </source>
</evidence>
<reference evidence="5" key="2">
    <citation type="journal article" date="2023" name="IMA Fungus">
        <title>Comparative genomic study of the Penicillium genus elucidates a diverse pangenome and 15 lateral gene transfer events.</title>
        <authorList>
            <person name="Petersen C."/>
            <person name="Sorensen T."/>
            <person name="Nielsen M.R."/>
            <person name="Sondergaard T.E."/>
            <person name="Sorensen J.L."/>
            <person name="Fitzpatrick D.A."/>
            <person name="Frisvad J.C."/>
            <person name="Nielsen K.L."/>
        </authorList>
    </citation>
    <scope>NUCLEOTIDE SEQUENCE</scope>
    <source>
        <strain evidence="5">IBT 16125</strain>
    </source>
</reference>
<dbReference type="Proteomes" id="UP001213681">
    <property type="component" value="Unassembled WGS sequence"/>
</dbReference>
<protein>
    <submittedName>
        <fullName evidence="5">Uncharacterized protein</fullName>
    </submittedName>
</protein>
<dbReference type="AlphaFoldDB" id="A0AAD6G180"/>
<dbReference type="InterPro" id="IPR002347">
    <property type="entry name" value="SDR_fam"/>
</dbReference>
<dbReference type="PANTHER" id="PTHR43976:SF16">
    <property type="entry name" value="SHORT-CHAIN DEHYDROGENASE_REDUCTASE FAMILY PROTEIN"/>
    <property type="match status" value="1"/>
</dbReference>
<evidence type="ECO:0000256" key="4">
    <source>
        <dbReference type="RuleBase" id="RU000363"/>
    </source>
</evidence>
<name>A0AAD6G180_9EURO</name>
<dbReference type="InterPro" id="IPR020904">
    <property type="entry name" value="Sc_DH/Rdtase_CS"/>
</dbReference>
<dbReference type="CDD" id="cd05374">
    <property type="entry name" value="17beta-HSD-like_SDR_c"/>
    <property type="match status" value="1"/>
</dbReference>
<dbReference type="Pfam" id="PF00106">
    <property type="entry name" value="adh_short"/>
    <property type="match status" value="1"/>
</dbReference>
<comment type="caution">
    <text evidence="5">The sequence shown here is derived from an EMBL/GenBank/DDBJ whole genome shotgun (WGS) entry which is preliminary data.</text>
</comment>
<accession>A0AAD6G180</accession>
<dbReference type="PRINTS" id="PR00081">
    <property type="entry name" value="GDHRDH"/>
</dbReference>
<dbReference type="RefSeq" id="XP_056764977.1">
    <property type="nucleotide sequence ID" value="XM_056909273.1"/>
</dbReference>
<keyword evidence="3" id="KW-0560">Oxidoreductase</keyword>
<dbReference type="GeneID" id="81599516"/>
<dbReference type="SUPFAM" id="SSF51735">
    <property type="entry name" value="NAD(P)-binding Rossmann-fold domains"/>
    <property type="match status" value="1"/>
</dbReference>
<comment type="similarity">
    <text evidence="1 4">Belongs to the short-chain dehydrogenases/reductases (SDR) family.</text>
</comment>
<evidence type="ECO:0000313" key="5">
    <source>
        <dbReference type="EMBL" id="KAJ5449442.1"/>
    </source>
</evidence>